<gene>
    <name evidence="3" type="ORF">DTO96_101498</name>
</gene>
<dbReference type="KEGG" id="hyf:DTO96_101498"/>
<evidence type="ECO:0000256" key="1">
    <source>
        <dbReference type="SAM" id="MobiDB-lite"/>
    </source>
</evidence>
<dbReference type="EMBL" id="CP031124">
    <property type="protein sequence ID" value="AXF85762.1"/>
    <property type="molecule type" value="Genomic_DNA"/>
</dbReference>
<feature type="signal peptide" evidence="2">
    <location>
        <begin position="1"/>
        <end position="21"/>
    </location>
</feature>
<keyword evidence="4" id="KW-1185">Reference proteome</keyword>
<protein>
    <submittedName>
        <fullName evidence="3">Uncharacterized protein</fullName>
    </submittedName>
</protein>
<feature type="region of interest" description="Disordered" evidence="1">
    <location>
        <begin position="152"/>
        <end position="172"/>
    </location>
</feature>
<accession>A0A345DBM4</accession>
<sequence>MKRIKVAVLAVVMGGSAGAFAQTPWGWNHNSSNQSIQPLIPSTVDYQDVSHRSLSREERARIGMERMETAHTQARDEYPSHDRWAHERAVQMQGGADQQVQMNHDSYDDHRFGVPVGTQFYWSNAQPHMNRHEVYAYRRWRAQQFAQHAQERQHDGWNQNNGHGVFSISFRN</sequence>
<keyword evidence="2" id="KW-0732">Signal</keyword>
<reference evidence="4" key="1">
    <citation type="submission" date="2018-07" db="EMBL/GenBank/DDBJ databases">
        <authorList>
            <person name="Kim H."/>
        </authorList>
    </citation>
    <scope>NUCLEOTIDE SEQUENCE [LARGE SCALE GENOMIC DNA]</scope>
    <source>
        <strain evidence="4">F02</strain>
    </source>
</reference>
<proteinExistence type="predicted"/>
<organism evidence="3 4">
    <name type="scientific">Ephemeroptericola cinctiostellae</name>
    <dbReference type="NCBI Taxonomy" id="2268024"/>
    <lineage>
        <taxon>Bacteria</taxon>
        <taxon>Pseudomonadati</taxon>
        <taxon>Pseudomonadota</taxon>
        <taxon>Betaproteobacteria</taxon>
        <taxon>Burkholderiales</taxon>
        <taxon>Burkholderiaceae</taxon>
        <taxon>Ephemeroptericola</taxon>
    </lineage>
</organism>
<evidence type="ECO:0000313" key="3">
    <source>
        <dbReference type="EMBL" id="AXF85762.1"/>
    </source>
</evidence>
<evidence type="ECO:0000256" key="2">
    <source>
        <dbReference type="SAM" id="SignalP"/>
    </source>
</evidence>
<name>A0A345DBM4_9BURK</name>
<dbReference type="Proteomes" id="UP000252182">
    <property type="component" value="Chromosome"/>
</dbReference>
<dbReference type="AlphaFoldDB" id="A0A345DBM4"/>
<feature type="chain" id="PRO_5016608285" evidence="2">
    <location>
        <begin position="22"/>
        <end position="172"/>
    </location>
</feature>
<evidence type="ECO:0000313" key="4">
    <source>
        <dbReference type="Proteomes" id="UP000252182"/>
    </source>
</evidence>